<proteinExistence type="predicted"/>
<dbReference type="AlphaFoldDB" id="A0A418VUS9"/>
<reference evidence="2 3" key="1">
    <citation type="submission" date="2018-09" db="EMBL/GenBank/DDBJ databases">
        <authorList>
            <person name="Zhu H."/>
        </authorList>
    </citation>
    <scope>NUCLEOTIDE SEQUENCE [LARGE SCALE GENOMIC DNA]</scope>
    <source>
        <strain evidence="2 3">K2W22B-5</strain>
    </source>
</reference>
<evidence type="ECO:0000313" key="2">
    <source>
        <dbReference type="EMBL" id="RJF80912.1"/>
    </source>
</evidence>
<feature type="coiled-coil region" evidence="1">
    <location>
        <begin position="266"/>
        <end position="293"/>
    </location>
</feature>
<organism evidence="2 3">
    <name type="scientific">Azospirillum cavernae</name>
    <dbReference type="NCBI Taxonomy" id="2320860"/>
    <lineage>
        <taxon>Bacteria</taxon>
        <taxon>Pseudomonadati</taxon>
        <taxon>Pseudomonadota</taxon>
        <taxon>Alphaproteobacteria</taxon>
        <taxon>Rhodospirillales</taxon>
        <taxon>Azospirillaceae</taxon>
        <taxon>Azospirillum</taxon>
    </lineage>
</organism>
<accession>A0A418VUS9</accession>
<evidence type="ECO:0000256" key="1">
    <source>
        <dbReference type="SAM" id="Coils"/>
    </source>
</evidence>
<sequence length="387" mass="41931">MTMADNAMTHERRLYRADPRGIGLSRGACMVCGGVADDLRHDCAFFVPSRETGEAIVALFQQGAKLDYRPFEPRWCQVKVTACGMHRHNLESLVAAVSGARDRLDGPGISAEMVADFVTPAVPPASIQGEGGVPESLETPETLEEMGAIFAPYFRNGERSGLVRVLDVSPHYGNEAEREKIRAEICRRWNGWSAQAAEIARLTILASRSELSAVAKALAWEGPYQCSLAGRVKSLVHSSETRKDSLDLLDRVIGALAEELGVEQDNEAMREAIQAIRGERDAALAQAAALTNENEALGYDAAMTRSLRDRMSVLVTEGNQLRRVAICATTLFGFGDIFSPSAERGRVAEAYEVLCDAVRSLSTGATSNFIVIPRDQPPAAHSPDAVE</sequence>
<protein>
    <submittedName>
        <fullName evidence="2">Uncharacterized protein</fullName>
    </submittedName>
</protein>
<name>A0A418VUS9_9PROT</name>
<gene>
    <name evidence="2" type="ORF">D3877_11790</name>
</gene>
<dbReference type="EMBL" id="QYUL01000002">
    <property type="protein sequence ID" value="RJF80912.1"/>
    <property type="molecule type" value="Genomic_DNA"/>
</dbReference>
<keyword evidence="1" id="KW-0175">Coiled coil</keyword>
<evidence type="ECO:0000313" key="3">
    <source>
        <dbReference type="Proteomes" id="UP000283458"/>
    </source>
</evidence>
<comment type="caution">
    <text evidence="2">The sequence shown here is derived from an EMBL/GenBank/DDBJ whole genome shotgun (WGS) entry which is preliminary data.</text>
</comment>
<keyword evidence="3" id="KW-1185">Reference proteome</keyword>
<dbReference type="Proteomes" id="UP000283458">
    <property type="component" value="Unassembled WGS sequence"/>
</dbReference>